<evidence type="ECO:0000256" key="1">
    <source>
        <dbReference type="SAM" id="MobiDB-lite"/>
    </source>
</evidence>
<dbReference type="EMBL" id="HBGA01075487">
    <property type="protein sequence ID" value="CAD9017053.1"/>
    <property type="molecule type" value="Transcribed_RNA"/>
</dbReference>
<gene>
    <name evidence="2" type="ORF">EGYM00392_LOCUS28162</name>
</gene>
<accession>A0A7S1IN27</accession>
<proteinExistence type="predicted"/>
<name>A0A7S1IN27_9EUGL</name>
<sequence length="429" mass="44914">MFSLFESPKAFDAQGNKVGSGVGPTALDFGDAQNSGTQESTGLNIAAFQQQMTMVAMSQQLHQQQMQQNAFFQAMATRAALQQNVPIVTTQAPMTSVSDPSILFQFPASPSGSTFIDPSVVFAGPASTNLMVDPSIVQMGPSTMSSATPKDPSILIQGAVVNQGQSVVVDPSIVMQGLPLVGGTTNLSNQMYAGTNGFTQGSPSIDPSILSMGPVQTNNMDTMSSSSTGSKSKASMKSSAVEIVDPTSGKQVDLGAVTKDRQRISSPIEIIDPKSNQVVQMQPRMKSKSPPKRESLQIIDPQTGEEVVLGKREPKQRRALEIVDPSSGEAIVPGKLDDGASKVSKGLAIVDPTSGEELVITNGEGRSSKPEPLTIIDPTTGLPVDLKSVGATEKPPATAAEDLVARMGLEEDLVNWDPTAQADGDKGSL</sequence>
<feature type="region of interest" description="Disordered" evidence="1">
    <location>
        <begin position="362"/>
        <end position="382"/>
    </location>
</feature>
<evidence type="ECO:0000313" key="2">
    <source>
        <dbReference type="EMBL" id="CAD9017053.1"/>
    </source>
</evidence>
<dbReference type="AlphaFoldDB" id="A0A7S1IN27"/>
<protein>
    <submittedName>
        <fullName evidence="2">Uncharacterized protein</fullName>
    </submittedName>
</protein>
<organism evidence="2">
    <name type="scientific">Eutreptiella gymnastica</name>
    <dbReference type="NCBI Taxonomy" id="73025"/>
    <lineage>
        <taxon>Eukaryota</taxon>
        <taxon>Discoba</taxon>
        <taxon>Euglenozoa</taxon>
        <taxon>Euglenida</taxon>
        <taxon>Spirocuta</taxon>
        <taxon>Euglenophyceae</taxon>
        <taxon>Eutreptiales</taxon>
        <taxon>Eutreptiaceae</taxon>
        <taxon>Eutreptiella</taxon>
    </lineage>
</organism>
<reference evidence="2" key="1">
    <citation type="submission" date="2021-01" db="EMBL/GenBank/DDBJ databases">
        <authorList>
            <person name="Corre E."/>
            <person name="Pelletier E."/>
            <person name="Niang G."/>
            <person name="Scheremetjew M."/>
            <person name="Finn R."/>
            <person name="Kale V."/>
            <person name="Holt S."/>
            <person name="Cochrane G."/>
            <person name="Meng A."/>
            <person name="Brown T."/>
            <person name="Cohen L."/>
        </authorList>
    </citation>
    <scope>NUCLEOTIDE SEQUENCE</scope>
    <source>
        <strain evidence="2">NIES-381</strain>
    </source>
</reference>